<keyword evidence="3" id="KW-1185">Reference proteome</keyword>
<organism evidence="2 3">
    <name type="scientific">Acidilutibacter cellobiosedens</name>
    <dbReference type="NCBI Taxonomy" id="2507161"/>
    <lineage>
        <taxon>Bacteria</taxon>
        <taxon>Bacillati</taxon>
        <taxon>Bacillota</taxon>
        <taxon>Tissierellia</taxon>
        <taxon>Tissierellales</taxon>
        <taxon>Acidilutibacteraceae</taxon>
        <taxon>Acidilutibacter</taxon>
    </lineage>
</organism>
<gene>
    <name evidence="2" type="ORF">EQM13_15345</name>
</gene>
<dbReference type="InterPro" id="IPR024705">
    <property type="entry name" value="Ssp411"/>
</dbReference>
<dbReference type="Gene3D" id="1.50.10.10">
    <property type="match status" value="1"/>
</dbReference>
<dbReference type="InterPro" id="IPR012341">
    <property type="entry name" value="6hp_glycosidase-like_sf"/>
</dbReference>
<dbReference type="PIRSF" id="PIRSF006402">
    <property type="entry name" value="UCP006402_thioredoxin"/>
    <property type="match status" value="1"/>
</dbReference>
<name>A0A410QFY9_9FIRM</name>
<dbReference type="EMBL" id="CP035282">
    <property type="protein sequence ID" value="QAT62845.1"/>
    <property type="molecule type" value="Genomic_DNA"/>
</dbReference>
<dbReference type="Pfam" id="PF03190">
    <property type="entry name" value="Thioredox_DsbH"/>
    <property type="match status" value="1"/>
</dbReference>
<evidence type="ECO:0000313" key="3">
    <source>
        <dbReference type="Proteomes" id="UP000287969"/>
    </source>
</evidence>
<feature type="domain" description="Spermatogenesis-associated protein 20-like TRX" evidence="1">
    <location>
        <begin position="1"/>
        <end position="108"/>
    </location>
</feature>
<sequence length="609" mass="70445">MEKESFEDGKVAEILNKYFVSIKVDREERPDIDNIYMSICQSLTGQGGWPLTIIMTYDKEPVYAGTYLPKISNYSVLGLIDLLVSAEKIWKSRKKEFIETGKEIAKSINNNLIRYKNEKLQPNILDKAYRFFNLNFDKTYGGFGTRPKFPTPHNLSFLLRYYKYFNDENALHMVQKTIEGMYRGGIFDHIGFGFSRYSTDEKWLVPHFEKMLYDNALISHVCAEVFLATGKEFFKDISEKIFAYILRDMTSPEGGFYCAEDADSEGEEGKFYVWDKKEVENLLTQEESKFFSDFYNISENGNFNGKNIPNLIDKDIKSFEELDKNFEGIRKKLFSYREKRVHPHKDDKILTSWNGLMIGAMAFGGRAFGEKKYIAAAEKCAGFLLNNMFSDKGRLMERYREGSIDHLGFIDDYAFFIWGLIELYEATLNIKYLENAVNLNNQMTELFWDEKEGGFYLYGKDSENLIIRPKEIYDGAMPSGNSVALSDLIRLSKLTENSDLYSKASRLLDLFGGNINSSPESHINFLSGYMFMKLKGSEIVIAGEPENQNTINMINEINRRFLPFTVFILKDSKQTDAFVSYKTTAYVCKNFSCYEPTTDIKTFCRLLDE</sequence>
<protein>
    <submittedName>
        <fullName evidence="2">Thioredoxin domain-containing protein</fullName>
    </submittedName>
</protein>
<evidence type="ECO:0000259" key="1">
    <source>
        <dbReference type="Pfam" id="PF03190"/>
    </source>
</evidence>
<dbReference type="SUPFAM" id="SSF48208">
    <property type="entry name" value="Six-hairpin glycosidases"/>
    <property type="match status" value="1"/>
</dbReference>
<evidence type="ECO:0000313" key="2">
    <source>
        <dbReference type="EMBL" id="QAT62845.1"/>
    </source>
</evidence>
<dbReference type="Proteomes" id="UP000287969">
    <property type="component" value="Chromosome"/>
</dbReference>
<dbReference type="InterPro" id="IPR008928">
    <property type="entry name" value="6-hairpin_glycosidase_sf"/>
</dbReference>
<dbReference type="OrthoDB" id="9762614at2"/>
<dbReference type="InterPro" id="IPR036249">
    <property type="entry name" value="Thioredoxin-like_sf"/>
</dbReference>
<dbReference type="SUPFAM" id="SSF52833">
    <property type="entry name" value="Thioredoxin-like"/>
    <property type="match status" value="1"/>
</dbReference>
<dbReference type="KEGG" id="spoa:EQM13_15345"/>
<dbReference type="Gene3D" id="3.40.30.10">
    <property type="entry name" value="Glutaredoxin"/>
    <property type="match status" value="1"/>
</dbReference>
<dbReference type="PANTHER" id="PTHR42899">
    <property type="entry name" value="SPERMATOGENESIS-ASSOCIATED PROTEIN 20"/>
    <property type="match status" value="1"/>
</dbReference>
<proteinExistence type="predicted"/>
<dbReference type="PANTHER" id="PTHR42899:SF1">
    <property type="entry name" value="SPERMATOGENESIS-ASSOCIATED PROTEIN 20"/>
    <property type="match status" value="1"/>
</dbReference>
<reference evidence="3" key="1">
    <citation type="submission" date="2019-01" db="EMBL/GenBank/DDBJ databases">
        <title>Draft genomes of a novel of Sporanaerobacter strains.</title>
        <authorList>
            <person name="Ma S."/>
        </authorList>
    </citation>
    <scope>NUCLEOTIDE SEQUENCE [LARGE SCALE GENOMIC DNA]</scope>
    <source>
        <strain evidence="3">NJN-17</strain>
    </source>
</reference>
<dbReference type="InterPro" id="IPR004879">
    <property type="entry name" value="Ssp411-like_TRX"/>
</dbReference>
<dbReference type="GO" id="GO:0005975">
    <property type="term" value="P:carbohydrate metabolic process"/>
    <property type="evidence" value="ECO:0007669"/>
    <property type="project" value="InterPro"/>
</dbReference>
<accession>A0A410QFY9</accession>
<dbReference type="AlphaFoldDB" id="A0A410QFY9"/>